<evidence type="ECO:0000256" key="1">
    <source>
        <dbReference type="SAM" id="MobiDB-lite"/>
    </source>
</evidence>
<organism evidence="3 4">
    <name type="scientific">Microlunatus phosphovorus (strain ATCC 700054 / DSM 10555 / JCM 9379 / NBRC 101784 / NCIMB 13414 / VKM Ac-1990 / NM-1)</name>
    <dbReference type="NCBI Taxonomy" id="1032480"/>
    <lineage>
        <taxon>Bacteria</taxon>
        <taxon>Bacillati</taxon>
        <taxon>Actinomycetota</taxon>
        <taxon>Actinomycetes</taxon>
        <taxon>Propionibacteriales</taxon>
        <taxon>Propionibacteriaceae</taxon>
        <taxon>Microlunatus</taxon>
    </lineage>
</organism>
<reference evidence="3 4" key="1">
    <citation type="submission" date="2011-05" db="EMBL/GenBank/DDBJ databases">
        <title>Whole genome sequence of Microlunatus phosphovorus NM-1.</title>
        <authorList>
            <person name="Hosoyama A."/>
            <person name="Sasaki K."/>
            <person name="Harada T."/>
            <person name="Igarashi R."/>
            <person name="Kawakoshi A."/>
            <person name="Sasagawa M."/>
            <person name="Fukada J."/>
            <person name="Nakamura S."/>
            <person name="Katano Y."/>
            <person name="Hanada S."/>
            <person name="Kamagata Y."/>
            <person name="Nakamura N."/>
            <person name="Yamazaki S."/>
            <person name="Fujita N."/>
        </authorList>
    </citation>
    <scope>NUCLEOTIDE SEQUENCE [LARGE SCALE GENOMIC DNA]</scope>
    <source>
        <strain evidence="4">ATCC 700054 / DSM 10555 / JCM 9379 / NBRC 101784 / NCIMB 13414 / VKM Ac-1990 / NM-1</strain>
    </source>
</reference>
<dbReference type="EMBL" id="AP012204">
    <property type="protein sequence ID" value="BAK33439.1"/>
    <property type="molecule type" value="Genomic_DNA"/>
</dbReference>
<feature type="domain" description="HNH nuclease" evidence="2">
    <location>
        <begin position="363"/>
        <end position="415"/>
    </location>
</feature>
<dbReference type="STRING" id="1032480.MLP_04250"/>
<feature type="region of interest" description="Disordered" evidence="1">
    <location>
        <begin position="459"/>
        <end position="510"/>
    </location>
</feature>
<feature type="compositionally biased region" description="Pro residues" evidence="1">
    <location>
        <begin position="476"/>
        <end position="491"/>
    </location>
</feature>
<keyword evidence="4" id="KW-1185">Reference proteome</keyword>
<dbReference type="InterPro" id="IPR003870">
    <property type="entry name" value="DUF222"/>
</dbReference>
<evidence type="ECO:0000313" key="3">
    <source>
        <dbReference type="EMBL" id="BAK33439.1"/>
    </source>
</evidence>
<feature type="compositionally biased region" description="Basic and acidic residues" evidence="1">
    <location>
        <begin position="499"/>
        <end position="510"/>
    </location>
</feature>
<sequence length="510" mass="56152">MNMYSTSEERVDGHPVHAAVDTVRTSLEHLVKLIDDGAHTDLGAFGLVETLQQWENLRNTMPVIDRALIQHGVDQGHPGVLSERTMIGVLKNGLRISAGEAIRRVRAAEHLAERTSMVGEPLPPIREHLAAAQRDGTVTPEQVSLIDQTLRKVSHCDPERIAMGEELLVEQAGKLGYQELTVFAARLAEAIDPDGILPCDEKAQQDRRYLRLRRRGDGCWAGEFVLTGTAGQKLANLLSPLTKPQSNTVQPDNEDGTPGKKHLLEDERSPAQRKHDAFETLLDALLRGQDVPASGGTPATVLINISWEEFCREFGMGTYADGTPVSARTARDLADQAEIAWCVKAPKGAVLDLYRDRRIASYAQTLALYARDLGCSFPGCDVQPQWCERHHIVAWQDGGNTNIGNLTLVCSFHHHQFAKHGWQCRINADGLPEWIPPTWIDPLQRPILNHRITINNWHPQDTLDLDGADEPDPPDLPEPPDPLGPPGPSDPPSSSGGPRPERAPRTTEAP</sequence>
<evidence type="ECO:0000313" key="4">
    <source>
        <dbReference type="Proteomes" id="UP000007947"/>
    </source>
</evidence>
<dbReference type="InterPro" id="IPR003615">
    <property type="entry name" value="HNH_nuc"/>
</dbReference>
<feature type="compositionally biased region" description="Polar residues" evidence="1">
    <location>
        <begin position="242"/>
        <end position="251"/>
    </location>
</feature>
<dbReference type="HOGENOM" id="CLU_022065_0_0_11"/>
<gene>
    <name evidence="3" type="ordered locus">MLP_04250</name>
</gene>
<accession>F5XJB3</accession>
<dbReference type="Proteomes" id="UP000007947">
    <property type="component" value="Chromosome"/>
</dbReference>
<dbReference type="eggNOG" id="COG1403">
    <property type="taxonomic scope" value="Bacteria"/>
</dbReference>
<proteinExistence type="predicted"/>
<evidence type="ECO:0000259" key="2">
    <source>
        <dbReference type="SMART" id="SM00507"/>
    </source>
</evidence>
<feature type="compositionally biased region" description="Acidic residues" evidence="1">
    <location>
        <begin position="463"/>
        <end position="475"/>
    </location>
</feature>
<name>F5XJB3_MICPN</name>
<dbReference type="Pfam" id="PF02720">
    <property type="entry name" value="DUF222"/>
    <property type="match status" value="1"/>
</dbReference>
<feature type="region of interest" description="Disordered" evidence="1">
    <location>
        <begin position="241"/>
        <end position="270"/>
    </location>
</feature>
<protein>
    <recommendedName>
        <fullName evidence="2">HNH nuclease domain-containing protein</fullName>
    </recommendedName>
</protein>
<dbReference type="KEGG" id="mph:MLP_04250"/>
<dbReference type="SMART" id="SM00507">
    <property type="entry name" value="HNHc"/>
    <property type="match status" value="1"/>
</dbReference>
<dbReference type="AlphaFoldDB" id="F5XJB3"/>
<dbReference type="CDD" id="cd00085">
    <property type="entry name" value="HNHc"/>
    <property type="match status" value="1"/>
</dbReference>